<reference evidence="2" key="1">
    <citation type="journal article" date="2014" name="Int. J. Syst. Evol. Microbiol.">
        <title>Complete genome sequence of Corynebacterium casei LMG S-19264T (=DSM 44701T), isolated from a smear-ripened cheese.</title>
        <authorList>
            <consortium name="US DOE Joint Genome Institute (JGI-PGF)"/>
            <person name="Walter F."/>
            <person name="Albersmeier A."/>
            <person name="Kalinowski J."/>
            <person name="Ruckert C."/>
        </authorList>
    </citation>
    <scope>NUCLEOTIDE SEQUENCE</scope>
    <source>
        <strain evidence="2">JCM 4234</strain>
    </source>
</reference>
<gene>
    <name evidence="2" type="ORF">GCM10010238_10530</name>
</gene>
<organism evidence="2 3">
    <name type="scientific">Streptomyces griseoviridis</name>
    <dbReference type="NCBI Taxonomy" id="45398"/>
    <lineage>
        <taxon>Bacteria</taxon>
        <taxon>Bacillati</taxon>
        <taxon>Actinomycetota</taxon>
        <taxon>Actinomycetes</taxon>
        <taxon>Kitasatosporales</taxon>
        <taxon>Streptomycetaceae</taxon>
        <taxon>Streptomyces</taxon>
    </lineage>
</organism>
<name>A0A918G8R1_STRGD</name>
<dbReference type="AlphaFoldDB" id="A0A918G8R1"/>
<dbReference type="Proteomes" id="UP000653493">
    <property type="component" value="Unassembled WGS sequence"/>
</dbReference>
<evidence type="ECO:0000313" key="2">
    <source>
        <dbReference type="EMBL" id="GGS24301.1"/>
    </source>
</evidence>
<proteinExistence type="predicted"/>
<accession>A0A918G8R1</accession>
<keyword evidence="3" id="KW-1185">Reference proteome</keyword>
<feature type="compositionally biased region" description="Basic and acidic residues" evidence="1">
    <location>
        <begin position="132"/>
        <end position="143"/>
    </location>
</feature>
<feature type="region of interest" description="Disordered" evidence="1">
    <location>
        <begin position="1"/>
        <end position="153"/>
    </location>
</feature>
<feature type="compositionally biased region" description="Low complexity" evidence="1">
    <location>
        <begin position="23"/>
        <end position="59"/>
    </location>
</feature>
<evidence type="ECO:0000256" key="1">
    <source>
        <dbReference type="SAM" id="MobiDB-lite"/>
    </source>
</evidence>
<feature type="compositionally biased region" description="Basic and acidic residues" evidence="1">
    <location>
        <begin position="1"/>
        <end position="15"/>
    </location>
</feature>
<reference evidence="2" key="2">
    <citation type="submission" date="2020-09" db="EMBL/GenBank/DDBJ databases">
        <authorList>
            <person name="Sun Q."/>
            <person name="Ohkuma M."/>
        </authorList>
    </citation>
    <scope>NUCLEOTIDE SEQUENCE</scope>
    <source>
        <strain evidence="2">JCM 4234</strain>
    </source>
</reference>
<sequence>MDLRDEAAREEERLGTARTALGPSRRSSTAAVASTRPRGSRSPPDPTGTSTPPRGPSGRAAGTPPPSHGRSGGCGRSSGPRGAARAEAASPASRRAEPKRHRAALTGSLTEARRPPARLTDTQRAGLGHTPARADRSGGDREALSAATATPNPRAAAAVAYAYGKLGSPHV</sequence>
<evidence type="ECO:0000313" key="3">
    <source>
        <dbReference type="Proteomes" id="UP000653493"/>
    </source>
</evidence>
<protein>
    <submittedName>
        <fullName evidence="2">Uncharacterized protein</fullName>
    </submittedName>
</protein>
<feature type="compositionally biased region" description="Low complexity" evidence="1">
    <location>
        <begin position="77"/>
        <end position="93"/>
    </location>
</feature>
<dbReference type="EMBL" id="BMSL01000002">
    <property type="protein sequence ID" value="GGS24301.1"/>
    <property type="molecule type" value="Genomic_DNA"/>
</dbReference>
<comment type="caution">
    <text evidence="2">The sequence shown here is derived from an EMBL/GenBank/DDBJ whole genome shotgun (WGS) entry which is preliminary data.</text>
</comment>